<evidence type="ECO:0000256" key="1">
    <source>
        <dbReference type="SAM" id="SignalP"/>
    </source>
</evidence>
<dbReference type="AlphaFoldDB" id="A0A931J6W2"/>
<keyword evidence="1" id="KW-0732">Signal</keyword>
<accession>A0A931J6W2</accession>
<dbReference type="RefSeq" id="WP_198111707.1">
    <property type="nucleotide sequence ID" value="NZ_JAEDAK010000009.1"/>
</dbReference>
<reference evidence="2" key="1">
    <citation type="submission" date="2020-12" db="EMBL/GenBank/DDBJ databases">
        <title>The genome sequence of Inhella sp. 1Y17.</title>
        <authorList>
            <person name="Liu Y."/>
        </authorList>
    </citation>
    <scope>NUCLEOTIDE SEQUENCE</scope>
    <source>
        <strain evidence="2">1Y17</strain>
    </source>
</reference>
<evidence type="ECO:0008006" key="4">
    <source>
        <dbReference type="Google" id="ProtNLM"/>
    </source>
</evidence>
<feature type="signal peptide" evidence="1">
    <location>
        <begin position="1"/>
        <end position="24"/>
    </location>
</feature>
<name>A0A931J6W2_9BURK</name>
<comment type="caution">
    <text evidence="2">The sequence shown here is derived from an EMBL/GenBank/DDBJ whole genome shotgun (WGS) entry which is preliminary data.</text>
</comment>
<organism evidence="2 3">
    <name type="scientific">Inhella proteolytica</name>
    <dbReference type="NCBI Taxonomy" id="2795029"/>
    <lineage>
        <taxon>Bacteria</taxon>
        <taxon>Pseudomonadati</taxon>
        <taxon>Pseudomonadota</taxon>
        <taxon>Betaproteobacteria</taxon>
        <taxon>Burkholderiales</taxon>
        <taxon>Sphaerotilaceae</taxon>
        <taxon>Inhella</taxon>
    </lineage>
</organism>
<gene>
    <name evidence="2" type="ORF">I7X39_13590</name>
</gene>
<keyword evidence="3" id="KW-1185">Reference proteome</keyword>
<dbReference type="Proteomes" id="UP000613266">
    <property type="component" value="Unassembled WGS sequence"/>
</dbReference>
<evidence type="ECO:0000313" key="3">
    <source>
        <dbReference type="Proteomes" id="UP000613266"/>
    </source>
</evidence>
<proteinExistence type="predicted"/>
<dbReference type="SUPFAM" id="SSF53850">
    <property type="entry name" value="Periplasmic binding protein-like II"/>
    <property type="match status" value="1"/>
</dbReference>
<sequence>MHTPLPRLGTLLAILLSMRAPAWAEAPVPVHVLESMRAPDGQGAVLNGPLLLQRARQAFDAAGLSVRLEFMPLRRSLHELQANRTAFCLLGAFYTPERAGFGRYSKALVREEQQVLIGPPAVMAQLAERPDAQAALQDPRFELLSFEGVSYGAELDRWIAGRARPAQLVSAGTARALPMLARGRADFMISTRSELALMLQRQGYGPNEFVALQPPGMPEPPSRHLLCSLKVDPGWVARFDAALPDLPLQGAAPK</sequence>
<feature type="chain" id="PRO_5036793064" description="Solute-binding protein family 3/N-terminal domain-containing protein" evidence="1">
    <location>
        <begin position="25"/>
        <end position="254"/>
    </location>
</feature>
<evidence type="ECO:0000313" key="2">
    <source>
        <dbReference type="EMBL" id="MBH9577932.1"/>
    </source>
</evidence>
<dbReference type="Gene3D" id="3.40.190.10">
    <property type="entry name" value="Periplasmic binding protein-like II"/>
    <property type="match status" value="2"/>
</dbReference>
<protein>
    <recommendedName>
        <fullName evidence="4">Solute-binding protein family 3/N-terminal domain-containing protein</fullName>
    </recommendedName>
</protein>
<dbReference type="EMBL" id="JAEDAK010000009">
    <property type="protein sequence ID" value="MBH9577932.1"/>
    <property type="molecule type" value="Genomic_DNA"/>
</dbReference>